<evidence type="ECO:0000259" key="6">
    <source>
        <dbReference type="PROSITE" id="PS51350"/>
    </source>
</evidence>
<reference evidence="9 11" key="1">
    <citation type="submission" date="2014-09" db="EMBL/GenBank/DDBJ databases">
        <title>Butyrate-producing bacteria isolated from human gut.</title>
        <authorList>
            <person name="Zhang Q."/>
            <person name="Zhao L."/>
        </authorList>
    </citation>
    <scope>NUCLEOTIDE SEQUENCE [LARGE SCALE GENOMIC DNA]</scope>
    <source>
        <strain evidence="9 11">21</strain>
    </source>
</reference>
<reference evidence="7 10" key="2">
    <citation type="submission" date="2015-09" db="EMBL/GenBank/DDBJ databases">
        <authorList>
            <consortium name="Pathogen Informatics"/>
        </authorList>
    </citation>
    <scope>NUCLEOTIDE SEQUENCE [LARGE SCALE GENOMIC DNA]</scope>
    <source>
        <strain evidence="7 10">2789STDY5608891</strain>
    </source>
</reference>
<evidence type="ECO:0000256" key="1">
    <source>
        <dbReference type="ARBA" id="ARBA00003681"/>
    </source>
</evidence>
<evidence type="ECO:0000256" key="5">
    <source>
        <dbReference type="ARBA" id="ARBA00022683"/>
    </source>
</evidence>
<accession>A0A173S6Y8</accession>
<dbReference type="PRINTS" id="PR00107">
    <property type="entry name" value="PHOSPHOCPHPR"/>
</dbReference>
<feature type="domain" description="HPr" evidence="6">
    <location>
        <begin position="1"/>
        <end position="85"/>
    </location>
</feature>
<dbReference type="GO" id="GO:0009401">
    <property type="term" value="P:phosphoenolpyruvate-dependent sugar phosphotransferase system"/>
    <property type="evidence" value="ECO:0007669"/>
    <property type="project" value="UniProtKB-KW"/>
</dbReference>
<dbReference type="EMBL" id="JRFU01000204">
    <property type="protein sequence ID" value="PWE85425.1"/>
    <property type="molecule type" value="Genomic_DNA"/>
</dbReference>
<dbReference type="PROSITE" id="PS00369">
    <property type="entry name" value="PTS_HPR_HIS"/>
    <property type="match status" value="1"/>
</dbReference>
<dbReference type="CDD" id="cd00367">
    <property type="entry name" value="PTS-HPr_like"/>
    <property type="match status" value="1"/>
</dbReference>
<comment type="function">
    <text evidence="1">General (non sugar-specific) component of the phosphoenolpyruvate-dependent sugar phosphotransferase system (sugar PTS). This major carbohydrate active-transport system catalyzes the phosphorylation of incoming sugar substrates concomitantly with their translocation across the cell membrane. The phosphoryl group from phosphoenolpyruvate (PEP) is transferred to the phosphoryl carrier protein HPr by enzyme I. Phospho-HPr then transfers it to the PTS EIIA domain.</text>
</comment>
<dbReference type="GO" id="GO:0005737">
    <property type="term" value="C:cytoplasm"/>
    <property type="evidence" value="ECO:0007669"/>
    <property type="project" value="UniProtKB-SubCell"/>
</dbReference>
<dbReference type="Proteomes" id="UP000431304">
    <property type="component" value="Unassembled WGS sequence"/>
</dbReference>
<dbReference type="PANTHER" id="PTHR33705">
    <property type="entry name" value="PHOSPHOCARRIER PROTEIN HPR"/>
    <property type="match status" value="1"/>
</dbReference>
<dbReference type="SUPFAM" id="SSF55594">
    <property type="entry name" value="HPr-like"/>
    <property type="match status" value="1"/>
</dbReference>
<dbReference type="Proteomes" id="UP000245288">
    <property type="component" value="Unassembled WGS sequence"/>
</dbReference>
<dbReference type="Gene3D" id="3.30.1340.10">
    <property type="entry name" value="HPr-like"/>
    <property type="match status" value="1"/>
</dbReference>
<dbReference type="NCBIfam" id="TIGR01003">
    <property type="entry name" value="PTS_HPr_family"/>
    <property type="match status" value="1"/>
</dbReference>
<evidence type="ECO:0000313" key="7">
    <source>
        <dbReference type="EMBL" id="CUM86254.1"/>
    </source>
</evidence>
<dbReference type="InterPro" id="IPR000032">
    <property type="entry name" value="HPr-like"/>
</dbReference>
<dbReference type="PROSITE" id="PS51350">
    <property type="entry name" value="PTS_HPR_DOM"/>
    <property type="match status" value="1"/>
</dbReference>
<organism evidence="7 10">
    <name type="scientific">Eubacterium ramulus</name>
    <dbReference type="NCBI Taxonomy" id="39490"/>
    <lineage>
        <taxon>Bacteria</taxon>
        <taxon>Bacillati</taxon>
        <taxon>Bacillota</taxon>
        <taxon>Clostridia</taxon>
        <taxon>Eubacteriales</taxon>
        <taxon>Eubacteriaceae</taxon>
        <taxon>Eubacterium</taxon>
    </lineage>
</organism>
<dbReference type="EMBL" id="CYYA01000004">
    <property type="protein sequence ID" value="CUM86254.1"/>
    <property type="molecule type" value="Genomic_DNA"/>
</dbReference>
<sequence length="85" mass="9329">MKEFKYVITDAQGIHARPASELVKELKGVTSVVKLTKEGKTVEAKKLMAVMSLGIKCGQEVTVTVEGEDEDAVAEKLENFFKTNL</sequence>
<name>A0A173S6Y8_EUBRA</name>
<evidence type="ECO:0000256" key="2">
    <source>
        <dbReference type="ARBA" id="ARBA00004496"/>
    </source>
</evidence>
<gene>
    <name evidence="7" type="primary">ptsH_2</name>
    <name evidence="7" type="ORF">ERS852448_00820</name>
    <name evidence="8" type="ORF">GKE72_00705</name>
    <name evidence="9" type="ORF">LG34_15995</name>
</gene>
<dbReference type="EMBL" id="WKRA01000001">
    <property type="protein sequence ID" value="MSD14619.1"/>
    <property type="molecule type" value="Genomic_DNA"/>
</dbReference>
<evidence type="ECO:0000313" key="9">
    <source>
        <dbReference type="EMBL" id="PWE85425.1"/>
    </source>
</evidence>
<dbReference type="GeneID" id="42786647"/>
<keyword evidence="11" id="KW-1185">Reference proteome</keyword>
<proteinExistence type="predicted"/>
<dbReference type="Proteomes" id="UP000095492">
    <property type="component" value="Unassembled WGS sequence"/>
</dbReference>
<protein>
    <recommendedName>
        <fullName evidence="3">Phosphocarrier protein HPr</fullName>
    </recommendedName>
</protein>
<dbReference type="InterPro" id="IPR001020">
    <property type="entry name" value="PTS_HPr_His_P_site"/>
</dbReference>
<dbReference type="AlphaFoldDB" id="A0A173S6Y8"/>
<dbReference type="InterPro" id="IPR050399">
    <property type="entry name" value="HPr"/>
</dbReference>
<evidence type="ECO:0000256" key="3">
    <source>
        <dbReference type="ARBA" id="ARBA00020422"/>
    </source>
</evidence>
<evidence type="ECO:0000313" key="12">
    <source>
        <dbReference type="Proteomes" id="UP000431304"/>
    </source>
</evidence>
<evidence type="ECO:0000256" key="4">
    <source>
        <dbReference type="ARBA" id="ARBA00022490"/>
    </source>
</evidence>
<dbReference type="Pfam" id="PF00381">
    <property type="entry name" value="PTS-HPr"/>
    <property type="match status" value="1"/>
</dbReference>
<dbReference type="STRING" id="39490.ERS852448_00820"/>
<evidence type="ECO:0000313" key="11">
    <source>
        <dbReference type="Proteomes" id="UP000245288"/>
    </source>
</evidence>
<evidence type="ECO:0000313" key="8">
    <source>
        <dbReference type="EMBL" id="MSD14619.1"/>
    </source>
</evidence>
<dbReference type="OrthoDB" id="9809047at2"/>
<dbReference type="PANTHER" id="PTHR33705:SF2">
    <property type="entry name" value="PHOSPHOCARRIER PROTEIN NPR"/>
    <property type="match status" value="1"/>
</dbReference>
<keyword evidence="4" id="KW-0963">Cytoplasm</keyword>
<keyword evidence="5" id="KW-0598">Phosphotransferase system</keyword>
<evidence type="ECO:0000313" key="10">
    <source>
        <dbReference type="Proteomes" id="UP000095492"/>
    </source>
</evidence>
<dbReference type="GO" id="GO:0016740">
    <property type="term" value="F:transferase activity"/>
    <property type="evidence" value="ECO:0007669"/>
    <property type="project" value="UniProtKB-KW"/>
</dbReference>
<reference evidence="8 12" key="3">
    <citation type="journal article" date="2019" name="Nat. Med.">
        <title>A library of human gut bacterial isolates paired with longitudinal multiomics data enables mechanistic microbiome research.</title>
        <authorList>
            <person name="Poyet M."/>
            <person name="Groussin M."/>
            <person name="Gibbons S.M."/>
            <person name="Avila-Pacheco J."/>
            <person name="Jiang X."/>
            <person name="Kearney S.M."/>
            <person name="Perrotta A.R."/>
            <person name="Berdy B."/>
            <person name="Zhao S."/>
            <person name="Lieberman T.D."/>
            <person name="Swanson P.K."/>
            <person name="Smith M."/>
            <person name="Roesemann S."/>
            <person name="Alexander J.E."/>
            <person name="Rich S.A."/>
            <person name="Livny J."/>
            <person name="Vlamakis H."/>
            <person name="Clish C."/>
            <person name="Bullock K."/>
            <person name="Deik A."/>
            <person name="Scott J."/>
            <person name="Pierce K.A."/>
            <person name="Xavier R.J."/>
            <person name="Alm E.J."/>
        </authorList>
    </citation>
    <scope>NUCLEOTIDE SEQUENCE [LARGE SCALE GENOMIC DNA]</scope>
    <source>
        <strain evidence="8 12">BIOML-A3</strain>
    </source>
</reference>
<dbReference type="InterPro" id="IPR035895">
    <property type="entry name" value="HPr-like_sf"/>
</dbReference>
<comment type="subcellular location">
    <subcellularLocation>
        <location evidence="2">Cytoplasm</location>
    </subcellularLocation>
</comment>
<keyword evidence="7" id="KW-0808">Transferase</keyword>
<dbReference type="RefSeq" id="WP_021739221.1">
    <property type="nucleotide sequence ID" value="NZ_CABKSU010000057.1"/>
</dbReference>